<evidence type="ECO:0000259" key="1">
    <source>
        <dbReference type="SMART" id="SM00901"/>
    </source>
</evidence>
<dbReference type="Pfam" id="PF08867">
    <property type="entry name" value="FRG"/>
    <property type="match status" value="1"/>
</dbReference>
<reference evidence="2 3" key="1">
    <citation type="submission" date="2023-03" db="EMBL/GenBank/DDBJ databases">
        <title>Draft genome sequence of Thalassotalea insulae KCTC 62186T.</title>
        <authorList>
            <person name="Sawabe T."/>
        </authorList>
    </citation>
    <scope>NUCLEOTIDE SEQUENCE [LARGE SCALE GENOMIC DNA]</scope>
    <source>
        <strain evidence="2 3">KCTC 62186</strain>
    </source>
</reference>
<accession>A0ABQ6GR18</accession>
<sequence length="373" mass="43116">MKGQWLGNYESKNPSIHSNGQITLNIDELDSKYRGIVNIIPHDIKNLPIAIGYFETADKSFNQSVIIKAKPINPFTSIETSWNELEKIYPEGTFFSEQIDANFIYKNNILKITASTKEGIELDTELLQPNHTETSRITGSEMSWNDFKDHVSSLNKDTYLFRGQMKPWKLQSSFHRRNRYCLDSFLNKDVQKLHKRLSALTSHFFDLNRPEQNGAFLNLLQHHGYPTPLLDWSYSPYVSAFFAFRDWPIGYSEGEKIRIYIFNSKEWQDRLTQSQVLNPPFPHLSVMDFISINNPRLVPQQAITTVTNISDIEHYLLRKGDEFGIEFIDAIDIPANEREKAMTDLKYMGITAGSMFPGIDGACEEIKESYFNK</sequence>
<evidence type="ECO:0000313" key="3">
    <source>
        <dbReference type="Proteomes" id="UP001157186"/>
    </source>
</evidence>
<name>A0ABQ6GR18_9GAMM</name>
<protein>
    <recommendedName>
        <fullName evidence="1">FRG domain-containing protein</fullName>
    </recommendedName>
</protein>
<gene>
    <name evidence="2" type="ORF">tinsulaeT_04750</name>
</gene>
<dbReference type="EMBL" id="BSST01000001">
    <property type="protein sequence ID" value="GLX77135.1"/>
    <property type="molecule type" value="Genomic_DNA"/>
</dbReference>
<dbReference type="Proteomes" id="UP001157186">
    <property type="component" value="Unassembled WGS sequence"/>
</dbReference>
<evidence type="ECO:0000313" key="2">
    <source>
        <dbReference type="EMBL" id="GLX77135.1"/>
    </source>
</evidence>
<dbReference type="SMART" id="SM00901">
    <property type="entry name" value="FRG"/>
    <property type="match status" value="1"/>
</dbReference>
<dbReference type="InterPro" id="IPR014966">
    <property type="entry name" value="FRG-dom"/>
</dbReference>
<keyword evidence="3" id="KW-1185">Reference proteome</keyword>
<proteinExistence type="predicted"/>
<feature type="domain" description="FRG" evidence="1">
    <location>
        <begin position="155"/>
        <end position="247"/>
    </location>
</feature>
<comment type="caution">
    <text evidence="2">The sequence shown here is derived from an EMBL/GenBank/DDBJ whole genome shotgun (WGS) entry which is preliminary data.</text>
</comment>
<organism evidence="2 3">
    <name type="scientific">Thalassotalea insulae</name>
    <dbReference type="NCBI Taxonomy" id="2056778"/>
    <lineage>
        <taxon>Bacteria</taxon>
        <taxon>Pseudomonadati</taxon>
        <taxon>Pseudomonadota</taxon>
        <taxon>Gammaproteobacteria</taxon>
        <taxon>Alteromonadales</taxon>
        <taxon>Colwelliaceae</taxon>
        <taxon>Thalassotalea</taxon>
    </lineage>
</organism>
<dbReference type="RefSeq" id="WP_284242970.1">
    <property type="nucleotide sequence ID" value="NZ_BSST01000001.1"/>
</dbReference>